<sequence>MALPRFSIVTGANKGIGLAITKALAASPDATVVLAARNPELGRAAVESLSSSVAGRVVFHQLDVTSASSIAGLAEAVAADAFGAGTALDALVCNAGWAAKGSAFTADIARQSLAVNAWGVRDCSRALLPSLRASAGGGQLVVVSSTAGNLNNLATDAPQRARLAATDLGQAELDRLGESFVNAVVSGDLKGWPRSAYGVSKMVATAQVRLLAREEAAAGSRVCVSACCPGYVRTDMTSNKGHLTPEQGADTPVWLASGGAGARSGEMWSERQPMDFVNGW</sequence>
<evidence type="ECO:0000313" key="4">
    <source>
        <dbReference type="EMBL" id="OSX69096.1"/>
    </source>
</evidence>
<comment type="similarity">
    <text evidence="1">Belongs to the short-chain dehydrogenases/reductases (SDR) family.</text>
</comment>
<reference evidence="4 5" key="1">
    <citation type="submission" date="2017-03" db="EMBL/GenBank/DDBJ databases">
        <title>WGS assembly of Porphyra umbilicalis.</title>
        <authorList>
            <person name="Brawley S.H."/>
            <person name="Blouin N.A."/>
            <person name="Ficko-Blean E."/>
            <person name="Wheeler G.L."/>
            <person name="Lohr M."/>
            <person name="Goodson H.V."/>
            <person name="Jenkins J.W."/>
            <person name="Blaby-Haas C.E."/>
            <person name="Helliwell K.E."/>
            <person name="Chan C."/>
            <person name="Marriage T."/>
            <person name="Bhattacharya D."/>
            <person name="Klein A.S."/>
            <person name="Badis Y."/>
            <person name="Brodie J."/>
            <person name="Cao Y."/>
            <person name="Collen J."/>
            <person name="Dittami S.M."/>
            <person name="Gachon C.M."/>
            <person name="Green B.R."/>
            <person name="Karpowicz S."/>
            <person name="Kim J.W."/>
            <person name="Kudahl U."/>
            <person name="Lin S."/>
            <person name="Michel G."/>
            <person name="Mittag M."/>
            <person name="Olson B.J."/>
            <person name="Pangilinan J."/>
            <person name="Peng Y."/>
            <person name="Qiu H."/>
            <person name="Shu S."/>
            <person name="Singer J.T."/>
            <person name="Smith A.G."/>
            <person name="Sprecher B.N."/>
            <person name="Wagner V."/>
            <person name="Wang W."/>
            <person name="Wang Z.-Y."/>
            <person name="Yan J."/>
            <person name="Yarish C."/>
            <person name="Zoeuner-Riek S."/>
            <person name="Zhuang Y."/>
            <person name="Zou Y."/>
            <person name="Lindquist E.A."/>
            <person name="Grimwood J."/>
            <person name="Barry K."/>
            <person name="Rokhsar D.S."/>
            <person name="Schmutz J."/>
            <person name="Stiller J.W."/>
            <person name="Grossman A.R."/>
            <person name="Prochnik S.E."/>
        </authorList>
    </citation>
    <scope>NUCLEOTIDE SEQUENCE [LARGE SCALE GENOMIC DNA]</scope>
    <source>
        <strain evidence="4">4086291</strain>
    </source>
</reference>
<dbReference type="Gene3D" id="3.40.50.720">
    <property type="entry name" value="NAD(P)-binding Rossmann-like Domain"/>
    <property type="match status" value="1"/>
</dbReference>
<evidence type="ECO:0000256" key="1">
    <source>
        <dbReference type="ARBA" id="ARBA00006484"/>
    </source>
</evidence>
<dbReference type="InterPro" id="IPR002347">
    <property type="entry name" value="SDR_fam"/>
</dbReference>
<name>A0A1X6NKU7_PORUM</name>
<accession>A0A1X6NKU7</accession>
<protein>
    <submittedName>
        <fullName evidence="4">Uncharacterized protein</fullName>
    </submittedName>
</protein>
<proteinExistence type="inferred from homology"/>
<organism evidence="4 5">
    <name type="scientific">Porphyra umbilicalis</name>
    <name type="common">Purple laver</name>
    <name type="synonym">Red alga</name>
    <dbReference type="NCBI Taxonomy" id="2786"/>
    <lineage>
        <taxon>Eukaryota</taxon>
        <taxon>Rhodophyta</taxon>
        <taxon>Bangiophyceae</taxon>
        <taxon>Bangiales</taxon>
        <taxon>Bangiaceae</taxon>
        <taxon>Porphyra</taxon>
    </lineage>
</organism>
<dbReference type="PANTHER" id="PTHR43963:SF6">
    <property type="entry name" value="CHAIN DEHYDROGENASE FAMILY PROTEIN, PUTATIVE (AFU_ORTHOLOGUE AFUA_3G15350)-RELATED"/>
    <property type="match status" value="1"/>
</dbReference>
<evidence type="ECO:0000256" key="2">
    <source>
        <dbReference type="ARBA" id="ARBA00022857"/>
    </source>
</evidence>
<dbReference type="EMBL" id="KV919791">
    <property type="protein sequence ID" value="OSX69096.1"/>
    <property type="molecule type" value="Genomic_DNA"/>
</dbReference>
<dbReference type="OrthoDB" id="7289984at2759"/>
<keyword evidence="5" id="KW-1185">Reference proteome</keyword>
<dbReference type="SUPFAM" id="SSF51735">
    <property type="entry name" value="NAD(P)-binding Rossmann-fold domains"/>
    <property type="match status" value="1"/>
</dbReference>
<evidence type="ECO:0000256" key="3">
    <source>
        <dbReference type="ARBA" id="ARBA00023002"/>
    </source>
</evidence>
<dbReference type="Proteomes" id="UP000218209">
    <property type="component" value="Unassembled WGS sequence"/>
</dbReference>
<dbReference type="GO" id="GO:0016491">
    <property type="term" value="F:oxidoreductase activity"/>
    <property type="evidence" value="ECO:0007669"/>
    <property type="project" value="UniProtKB-KW"/>
</dbReference>
<dbReference type="AlphaFoldDB" id="A0A1X6NKU7"/>
<dbReference type="PRINTS" id="PR00081">
    <property type="entry name" value="GDHRDH"/>
</dbReference>
<keyword evidence="3" id="KW-0560">Oxidoreductase</keyword>
<dbReference type="Pfam" id="PF00106">
    <property type="entry name" value="adh_short"/>
    <property type="match status" value="1"/>
</dbReference>
<dbReference type="InterPro" id="IPR036291">
    <property type="entry name" value="NAD(P)-bd_dom_sf"/>
</dbReference>
<gene>
    <name evidence="4" type="ORF">BU14_1866s0001</name>
</gene>
<dbReference type="PANTHER" id="PTHR43963">
    <property type="entry name" value="CARBONYL REDUCTASE 1-RELATED"/>
    <property type="match status" value="1"/>
</dbReference>
<evidence type="ECO:0000313" key="5">
    <source>
        <dbReference type="Proteomes" id="UP000218209"/>
    </source>
</evidence>
<keyword evidence="2" id="KW-0521">NADP</keyword>